<protein>
    <submittedName>
        <fullName evidence="1">Uncharacterized protein</fullName>
    </submittedName>
</protein>
<dbReference type="EMBL" id="JYDI01000343">
    <property type="protein sequence ID" value="KRY45614.1"/>
    <property type="molecule type" value="Genomic_DNA"/>
</dbReference>
<evidence type="ECO:0000313" key="2">
    <source>
        <dbReference type="Proteomes" id="UP000054653"/>
    </source>
</evidence>
<sequence>MENNGKMFKQRFLENSLHSEFEAALTAIRLVLSITEYSDDINMDIKNMVLAIFYCVKEIITITKRAFNKMSCNIRIWL</sequence>
<evidence type="ECO:0000313" key="1">
    <source>
        <dbReference type="EMBL" id="KRY45614.1"/>
    </source>
</evidence>
<keyword evidence="2" id="KW-1185">Reference proteome</keyword>
<accession>A0A0V1C9C8</accession>
<gene>
    <name evidence="1" type="ORF">T03_3736</name>
</gene>
<organism evidence="1 2">
    <name type="scientific">Trichinella britovi</name>
    <name type="common">Parasitic roundworm</name>
    <dbReference type="NCBI Taxonomy" id="45882"/>
    <lineage>
        <taxon>Eukaryota</taxon>
        <taxon>Metazoa</taxon>
        <taxon>Ecdysozoa</taxon>
        <taxon>Nematoda</taxon>
        <taxon>Enoplea</taxon>
        <taxon>Dorylaimia</taxon>
        <taxon>Trichinellida</taxon>
        <taxon>Trichinellidae</taxon>
        <taxon>Trichinella</taxon>
    </lineage>
</organism>
<comment type="caution">
    <text evidence="1">The sequence shown here is derived from an EMBL/GenBank/DDBJ whole genome shotgun (WGS) entry which is preliminary data.</text>
</comment>
<dbReference type="AlphaFoldDB" id="A0A0V1C9C8"/>
<name>A0A0V1C9C8_TRIBR</name>
<dbReference type="Proteomes" id="UP000054653">
    <property type="component" value="Unassembled WGS sequence"/>
</dbReference>
<reference evidence="1 2" key="1">
    <citation type="submission" date="2015-01" db="EMBL/GenBank/DDBJ databases">
        <title>Evolution of Trichinella species and genotypes.</title>
        <authorList>
            <person name="Korhonen P.K."/>
            <person name="Edoardo P."/>
            <person name="Giuseppe L.R."/>
            <person name="Gasser R.B."/>
        </authorList>
    </citation>
    <scope>NUCLEOTIDE SEQUENCE [LARGE SCALE GENOMIC DNA]</scope>
    <source>
        <strain evidence="1">ISS120</strain>
    </source>
</reference>
<proteinExistence type="predicted"/>